<dbReference type="AlphaFoldDB" id="A0A0F9PXG5"/>
<dbReference type="EMBL" id="LAZR01001975">
    <property type="protein sequence ID" value="KKN36295.1"/>
    <property type="molecule type" value="Genomic_DNA"/>
</dbReference>
<proteinExistence type="predicted"/>
<sequence length="577" mass="68236">MISINYDQIYNNWIKPELEKRKAEGLIENDFRFTKCLITFSKNSGTIVKFNKEAVFTVLMKVLLKESKNKGDPITIEEVNDIADVELPKENGEKIPFIYVQFNGSYSEGALYDIIFDFTPKYFLTDTEKEQSAELTRKSLVKLFRRELREKIIRYIAHFKDILVQNGFWVIPALLPSPLNKIIVTIQNNNVSEAKELFLNHCSNQFLKELLKNWWELKEFSDRREVIEEAFFCHNNGRFIPAISTLLPHLEGIITEFGHSISTNMPFRQESKTKKVRDLLSEISLATYEFQSVLYFTFSFLIDGPLLETFKDWFQKVNVNFPNRHVVGHGKFIRELYTQENSIKVFLLLDTIYWIIKEFTNVNVIEHQEMTKKLHKINILDLKGKIEEALNEVEEILNYSKFTMKYDFFRQAVYYKMVFYYELEKLEEALELFEKYGINELSETFLNPFNIKSLLLAKKGEFEEAHRIIDEVIENTQKILEKLNYTDSKGEIFQMEGKFEESIKIYEGILKRVKEDLEPKAFIYFNHITHLKLGICYNEEGNVEKALEHIKEGKRIAEKRKLEKWIKKAEELLSKIN</sequence>
<evidence type="ECO:0000313" key="1">
    <source>
        <dbReference type="EMBL" id="KKN36295.1"/>
    </source>
</evidence>
<accession>A0A0F9PXG5</accession>
<dbReference type="Gene3D" id="1.25.40.10">
    <property type="entry name" value="Tetratricopeptide repeat domain"/>
    <property type="match status" value="1"/>
</dbReference>
<dbReference type="SUPFAM" id="SSF48452">
    <property type="entry name" value="TPR-like"/>
    <property type="match status" value="1"/>
</dbReference>
<reference evidence="1" key="1">
    <citation type="journal article" date="2015" name="Nature">
        <title>Complex archaea that bridge the gap between prokaryotes and eukaryotes.</title>
        <authorList>
            <person name="Spang A."/>
            <person name="Saw J.H."/>
            <person name="Jorgensen S.L."/>
            <person name="Zaremba-Niedzwiedzka K."/>
            <person name="Martijn J."/>
            <person name="Lind A.E."/>
            <person name="van Eijk R."/>
            <person name="Schleper C."/>
            <person name="Guy L."/>
            <person name="Ettema T.J."/>
        </authorList>
    </citation>
    <scope>NUCLEOTIDE SEQUENCE</scope>
</reference>
<dbReference type="InterPro" id="IPR011990">
    <property type="entry name" value="TPR-like_helical_dom_sf"/>
</dbReference>
<name>A0A0F9PXG5_9ZZZZ</name>
<organism evidence="1">
    <name type="scientific">marine sediment metagenome</name>
    <dbReference type="NCBI Taxonomy" id="412755"/>
    <lineage>
        <taxon>unclassified sequences</taxon>
        <taxon>metagenomes</taxon>
        <taxon>ecological metagenomes</taxon>
    </lineage>
</organism>
<comment type="caution">
    <text evidence="1">The sequence shown here is derived from an EMBL/GenBank/DDBJ whole genome shotgun (WGS) entry which is preliminary data.</text>
</comment>
<gene>
    <name evidence="1" type="ORF">LCGC14_0774980</name>
</gene>
<protein>
    <submittedName>
        <fullName evidence="1">Uncharacterized protein</fullName>
    </submittedName>
</protein>